<keyword evidence="2" id="KW-0418">Kinase</keyword>
<reference evidence="2" key="1">
    <citation type="journal article" date="2019" name="Environ. Microbiol.">
        <title>Fungal ecological strategies reflected in gene transcription - a case study of two litter decomposers.</title>
        <authorList>
            <person name="Barbi F."/>
            <person name="Kohler A."/>
            <person name="Barry K."/>
            <person name="Baskaran P."/>
            <person name="Daum C."/>
            <person name="Fauchery L."/>
            <person name="Ihrmark K."/>
            <person name="Kuo A."/>
            <person name="LaButti K."/>
            <person name="Lipzen A."/>
            <person name="Morin E."/>
            <person name="Grigoriev I.V."/>
            <person name="Henrissat B."/>
            <person name="Lindahl B."/>
            <person name="Martin F."/>
        </authorList>
    </citation>
    <scope>NUCLEOTIDE SEQUENCE</scope>
    <source>
        <strain evidence="2">JB14</strain>
    </source>
</reference>
<dbReference type="GO" id="GO:0005524">
    <property type="term" value="F:ATP binding"/>
    <property type="evidence" value="ECO:0007669"/>
    <property type="project" value="InterPro"/>
</dbReference>
<accession>A0A6A4HNZ4</accession>
<dbReference type="InterPro" id="IPR011009">
    <property type="entry name" value="Kinase-like_dom_sf"/>
</dbReference>
<keyword evidence="3" id="KW-1185">Reference proteome</keyword>
<dbReference type="EMBL" id="ML769474">
    <property type="protein sequence ID" value="KAE9399078.1"/>
    <property type="molecule type" value="Genomic_DNA"/>
</dbReference>
<dbReference type="GO" id="GO:0004674">
    <property type="term" value="F:protein serine/threonine kinase activity"/>
    <property type="evidence" value="ECO:0007669"/>
    <property type="project" value="TreeGrafter"/>
</dbReference>
<dbReference type="InterPro" id="IPR008271">
    <property type="entry name" value="Ser/Thr_kinase_AS"/>
</dbReference>
<dbReference type="PROSITE" id="PS50011">
    <property type="entry name" value="PROTEIN_KINASE_DOM"/>
    <property type="match status" value="1"/>
</dbReference>
<dbReference type="InterPro" id="IPR051681">
    <property type="entry name" value="Ser/Thr_Kinases-Pseudokinases"/>
</dbReference>
<dbReference type="SMART" id="SM00220">
    <property type="entry name" value="S_TKc"/>
    <property type="match status" value="1"/>
</dbReference>
<evidence type="ECO:0000313" key="3">
    <source>
        <dbReference type="Proteomes" id="UP000799118"/>
    </source>
</evidence>
<dbReference type="OrthoDB" id="346907at2759"/>
<feature type="domain" description="Protein kinase" evidence="1">
    <location>
        <begin position="98"/>
        <end position="311"/>
    </location>
</feature>
<sequence length="311" mass="34802">MRPTTTAGFRTESQILSFITAEPDDVHERQLRALSDLDEASASFAMQVLQTELDRMHTLNKKYASQSQYRRKYLKLMRHLNHLHGVLPPTMFLKGLVCESKHPVAGGGFADVWIGRLNDSQRVCIKVLRFFLQGSDRETLLKALSKEVLLWRQLRHPNILPFLGVNTELFSPSFCIISPWMSNGDAISYARNVSLDLSTKLKHSMQIAQGLIYLHGLDPPVVHGDIKGANILISDTNTCCLADFGLSMLDTQSLNPANTATVQGSLRWLAPEFINPTSWPQAQGSLTSRDIYAFGCTVFELLNWSSTILTP</sequence>
<dbReference type="SUPFAM" id="SSF56112">
    <property type="entry name" value="Protein kinase-like (PK-like)"/>
    <property type="match status" value="1"/>
</dbReference>
<dbReference type="Gene3D" id="1.10.510.10">
    <property type="entry name" value="Transferase(Phosphotransferase) domain 1"/>
    <property type="match status" value="1"/>
</dbReference>
<proteinExistence type="predicted"/>
<name>A0A6A4HNZ4_9AGAR</name>
<dbReference type="InterPro" id="IPR000719">
    <property type="entry name" value="Prot_kinase_dom"/>
</dbReference>
<gene>
    <name evidence="2" type="ORF">BT96DRAFT_710948</name>
</gene>
<dbReference type="PROSITE" id="PS00108">
    <property type="entry name" value="PROTEIN_KINASE_ST"/>
    <property type="match status" value="1"/>
</dbReference>
<dbReference type="InterPro" id="IPR001245">
    <property type="entry name" value="Ser-Thr/Tyr_kinase_cat_dom"/>
</dbReference>
<evidence type="ECO:0000313" key="2">
    <source>
        <dbReference type="EMBL" id="KAE9399078.1"/>
    </source>
</evidence>
<dbReference type="PANTHER" id="PTHR44329">
    <property type="entry name" value="SERINE/THREONINE-PROTEIN KINASE TNNI3K-RELATED"/>
    <property type="match status" value="1"/>
</dbReference>
<organism evidence="2 3">
    <name type="scientific">Gymnopus androsaceus JB14</name>
    <dbReference type="NCBI Taxonomy" id="1447944"/>
    <lineage>
        <taxon>Eukaryota</taxon>
        <taxon>Fungi</taxon>
        <taxon>Dikarya</taxon>
        <taxon>Basidiomycota</taxon>
        <taxon>Agaricomycotina</taxon>
        <taxon>Agaricomycetes</taxon>
        <taxon>Agaricomycetidae</taxon>
        <taxon>Agaricales</taxon>
        <taxon>Marasmiineae</taxon>
        <taxon>Omphalotaceae</taxon>
        <taxon>Gymnopus</taxon>
    </lineage>
</organism>
<protein>
    <submittedName>
        <fullName evidence="2">Kinase-like protein</fullName>
    </submittedName>
</protein>
<keyword evidence="2" id="KW-0808">Transferase</keyword>
<evidence type="ECO:0000259" key="1">
    <source>
        <dbReference type="PROSITE" id="PS50011"/>
    </source>
</evidence>
<dbReference type="AlphaFoldDB" id="A0A6A4HNZ4"/>
<dbReference type="Proteomes" id="UP000799118">
    <property type="component" value="Unassembled WGS sequence"/>
</dbReference>
<dbReference type="Pfam" id="PF07714">
    <property type="entry name" value="PK_Tyr_Ser-Thr"/>
    <property type="match status" value="1"/>
</dbReference>